<feature type="transmembrane region" description="Helical" evidence="1">
    <location>
        <begin position="46"/>
        <end position="68"/>
    </location>
</feature>
<accession>A0AAE5BU02</accession>
<comment type="caution">
    <text evidence="2">The sequence shown here is derived from an EMBL/GenBank/DDBJ whole genome shotgun (WGS) entry which is preliminary data.</text>
</comment>
<dbReference type="Proteomes" id="UP001193501">
    <property type="component" value="Unassembled WGS sequence"/>
</dbReference>
<dbReference type="Pfam" id="PF02592">
    <property type="entry name" value="Vut_1"/>
    <property type="match status" value="1"/>
</dbReference>
<evidence type="ECO:0000313" key="3">
    <source>
        <dbReference type="Proteomes" id="UP001193501"/>
    </source>
</evidence>
<gene>
    <name evidence="2" type="ORF">GV832_18810</name>
</gene>
<evidence type="ECO:0000256" key="1">
    <source>
        <dbReference type="SAM" id="Phobius"/>
    </source>
</evidence>
<keyword evidence="1" id="KW-0812">Transmembrane</keyword>
<feature type="transmembrane region" description="Helical" evidence="1">
    <location>
        <begin position="127"/>
        <end position="151"/>
    </location>
</feature>
<protein>
    <submittedName>
        <fullName evidence="2">VUT family protein</fullName>
    </submittedName>
</protein>
<organism evidence="2 3">
    <name type="scientific">Stagnihabitans tardus</name>
    <dbReference type="NCBI Taxonomy" id="2699202"/>
    <lineage>
        <taxon>Bacteria</taxon>
        <taxon>Pseudomonadati</taxon>
        <taxon>Pseudomonadota</taxon>
        <taxon>Alphaproteobacteria</taxon>
        <taxon>Rhodobacterales</taxon>
        <taxon>Paracoccaceae</taxon>
        <taxon>Stagnihabitans</taxon>
    </lineage>
</organism>
<dbReference type="RefSeq" id="WP_168776444.1">
    <property type="nucleotide sequence ID" value="NZ_JAABNR010000028.1"/>
</dbReference>
<proteinExistence type="predicted"/>
<dbReference type="InterPro" id="IPR003744">
    <property type="entry name" value="YhhQ"/>
</dbReference>
<reference evidence="2" key="1">
    <citation type="submission" date="2020-01" db="EMBL/GenBank/DDBJ databases">
        <authorList>
            <person name="Chen W.-M."/>
        </authorList>
    </citation>
    <scope>NUCLEOTIDE SEQUENCE</scope>
    <source>
        <strain evidence="2">CYK-10</strain>
    </source>
</reference>
<feature type="transmembrane region" description="Helical" evidence="1">
    <location>
        <begin position="101"/>
        <end position="120"/>
    </location>
</feature>
<keyword evidence="1" id="KW-0472">Membrane</keyword>
<feature type="transmembrane region" description="Helical" evidence="1">
    <location>
        <begin position="12"/>
        <end position="31"/>
    </location>
</feature>
<sequence>MTMPNDIQRRIEGFAFLAAFAACIPAANYLIQHVGTFCLPDGGPCVIPVAPGLTAPSGVLMVGLGLVLRDLVQRRLGLWWSVGAILVGAALSAGFSAPSLVLASAAAFLFSELADLLVFTPLQKRGLVLAAVVSSVVGLIVDSVIFLQLAFGSLDFVAGQIVGKVWMVLVAIPVLILLRNRDQRIGMAAAS</sequence>
<keyword evidence="1" id="KW-1133">Transmembrane helix</keyword>
<name>A0AAE5BU02_9RHOB</name>
<evidence type="ECO:0000313" key="2">
    <source>
        <dbReference type="EMBL" id="NBZ89645.1"/>
    </source>
</evidence>
<dbReference type="AlphaFoldDB" id="A0AAE5BU02"/>
<feature type="transmembrane region" description="Helical" evidence="1">
    <location>
        <begin position="157"/>
        <end position="178"/>
    </location>
</feature>
<dbReference type="EMBL" id="JAABNR010000028">
    <property type="protein sequence ID" value="NBZ89645.1"/>
    <property type="molecule type" value="Genomic_DNA"/>
</dbReference>
<keyword evidence="3" id="KW-1185">Reference proteome</keyword>
<feature type="transmembrane region" description="Helical" evidence="1">
    <location>
        <begin position="77"/>
        <end position="95"/>
    </location>
</feature>